<reference evidence="1 2" key="1">
    <citation type="submission" date="2016-02" db="EMBL/GenBank/DDBJ databases">
        <title>Comparison of Clostridium stercorarium subspecies using comparative genomics and transcriptomics.</title>
        <authorList>
            <person name="Schellenberg J."/>
            <person name="Thallinger G."/>
            <person name="Levin D.B."/>
            <person name="Zhang X."/>
            <person name="Alvare G."/>
            <person name="Fristensky B."/>
            <person name="Sparling R."/>
        </authorList>
    </citation>
    <scope>NUCLEOTIDE SEQUENCE [LARGE SCALE GENOMIC DNA]</scope>
    <source>
        <strain evidence="1 2">DSM 2910</strain>
    </source>
</reference>
<dbReference type="AlphaFoldDB" id="A0A1B1YBG8"/>
<organism evidence="1 2">
    <name type="scientific">Thermoclostridium stercorarium subsp. thermolacticum DSM 2910</name>
    <dbReference type="NCBI Taxonomy" id="1121336"/>
    <lineage>
        <taxon>Bacteria</taxon>
        <taxon>Bacillati</taxon>
        <taxon>Bacillota</taxon>
        <taxon>Clostridia</taxon>
        <taxon>Eubacteriales</taxon>
        <taxon>Oscillospiraceae</taxon>
        <taxon>Thermoclostridium</taxon>
    </lineage>
</organism>
<gene>
    <name evidence="1" type="ORF">CSTERTH_03155</name>
</gene>
<protein>
    <submittedName>
        <fullName evidence="1">Uncharacterized protein</fullName>
    </submittedName>
</protein>
<evidence type="ECO:0000313" key="2">
    <source>
        <dbReference type="Proteomes" id="UP000092971"/>
    </source>
</evidence>
<proteinExistence type="predicted"/>
<evidence type="ECO:0000313" key="1">
    <source>
        <dbReference type="EMBL" id="ANW98111.1"/>
    </source>
</evidence>
<accession>A0A1B1YBG8</accession>
<name>A0A1B1YBG8_THEST</name>
<sequence length="60" mass="7207">MTFDLFVQIRMKIKNFVIPKACQITGLFYFSNKIEYACTNKEKSRIELFRPNLKKYSGRH</sequence>
<dbReference type="EMBL" id="CP014672">
    <property type="protein sequence ID" value="ANW98111.1"/>
    <property type="molecule type" value="Genomic_DNA"/>
</dbReference>
<dbReference type="Proteomes" id="UP000092971">
    <property type="component" value="Chromosome"/>
</dbReference>